<dbReference type="InterPro" id="IPR001647">
    <property type="entry name" value="HTH_TetR"/>
</dbReference>
<evidence type="ECO:0000256" key="1">
    <source>
        <dbReference type="ARBA" id="ARBA00023125"/>
    </source>
</evidence>
<proteinExistence type="predicted"/>
<gene>
    <name evidence="4" type="ORF">RYX56_00290</name>
</gene>
<evidence type="ECO:0000259" key="3">
    <source>
        <dbReference type="PROSITE" id="PS50977"/>
    </source>
</evidence>
<organism evidence="4 5">
    <name type="scientific">Alkalihalophilus lindianensis</name>
    <dbReference type="NCBI Taxonomy" id="1630542"/>
    <lineage>
        <taxon>Bacteria</taxon>
        <taxon>Bacillati</taxon>
        <taxon>Bacillota</taxon>
        <taxon>Bacilli</taxon>
        <taxon>Bacillales</taxon>
        <taxon>Bacillaceae</taxon>
        <taxon>Alkalihalophilus</taxon>
    </lineage>
</organism>
<evidence type="ECO:0000313" key="4">
    <source>
        <dbReference type="EMBL" id="MDV2682802.1"/>
    </source>
</evidence>
<dbReference type="Pfam" id="PF00440">
    <property type="entry name" value="TetR_N"/>
    <property type="match status" value="1"/>
</dbReference>
<dbReference type="EMBL" id="JAWJBA010000001">
    <property type="protein sequence ID" value="MDV2682802.1"/>
    <property type="molecule type" value="Genomic_DNA"/>
</dbReference>
<dbReference type="PRINTS" id="PR00455">
    <property type="entry name" value="HTHTETR"/>
</dbReference>
<dbReference type="PROSITE" id="PS50977">
    <property type="entry name" value="HTH_TETR_2"/>
    <property type="match status" value="1"/>
</dbReference>
<keyword evidence="5" id="KW-1185">Reference proteome</keyword>
<feature type="DNA-binding region" description="H-T-H motif" evidence="2">
    <location>
        <begin position="19"/>
        <end position="38"/>
    </location>
</feature>
<dbReference type="PANTHER" id="PTHR30055">
    <property type="entry name" value="HTH-TYPE TRANSCRIPTIONAL REGULATOR RUTR"/>
    <property type="match status" value="1"/>
</dbReference>
<protein>
    <submittedName>
        <fullName evidence="4">TetR/AcrR family transcriptional regulator</fullName>
    </submittedName>
</protein>
<evidence type="ECO:0000256" key="2">
    <source>
        <dbReference type="PROSITE-ProRule" id="PRU00335"/>
    </source>
</evidence>
<dbReference type="InterPro" id="IPR050109">
    <property type="entry name" value="HTH-type_TetR-like_transc_reg"/>
</dbReference>
<dbReference type="RefSeq" id="WP_317120140.1">
    <property type="nucleotide sequence ID" value="NZ_JAWJBA010000001.1"/>
</dbReference>
<dbReference type="InterPro" id="IPR009057">
    <property type="entry name" value="Homeodomain-like_sf"/>
</dbReference>
<sequence length="176" mass="20363">MILKEARAQFIEMGFQKVSMRSIAKQLGCSHGALYYHFSNKAELFYAIIEEYFNRLNQLIEEVVNRSAGQQTKLKNLLLCFIEFGLTHQSQYEMMFMFKNNEVHTLSQEAANLSYQRFAQSVQALSPNKLPISEIYSAFLALHGFVSHYHSQVDHFEEAKEAAHIHVNFIIKALTH</sequence>
<reference evidence="4 5" key="1">
    <citation type="submission" date="2023-10" db="EMBL/GenBank/DDBJ databases">
        <title>Screening of Alkalihalobacillus lindianensis BZ-TG-R113 and Its Alleviation of Salt Stress on Rapeseed Growth.</title>
        <authorList>
            <person name="Zhao B."/>
            <person name="Guo T."/>
        </authorList>
    </citation>
    <scope>NUCLEOTIDE SEQUENCE [LARGE SCALE GENOMIC DNA]</scope>
    <source>
        <strain evidence="4 5">BZ-TG-R113</strain>
    </source>
</reference>
<feature type="domain" description="HTH tetR-type" evidence="3">
    <location>
        <begin position="1"/>
        <end position="56"/>
    </location>
</feature>
<accession>A0ABU3X588</accession>
<dbReference type="SUPFAM" id="SSF46689">
    <property type="entry name" value="Homeodomain-like"/>
    <property type="match status" value="1"/>
</dbReference>
<dbReference type="Gene3D" id="1.10.357.10">
    <property type="entry name" value="Tetracycline Repressor, domain 2"/>
    <property type="match status" value="1"/>
</dbReference>
<keyword evidence="1 2" id="KW-0238">DNA-binding</keyword>
<evidence type="ECO:0000313" key="5">
    <source>
        <dbReference type="Proteomes" id="UP001287282"/>
    </source>
</evidence>
<name>A0ABU3X588_9BACI</name>
<dbReference type="Proteomes" id="UP001287282">
    <property type="component" value="Unassembled WGS sequence"/>
</dbReference>
<comment type="caution">
    <text evidence="4">The sequence shown here is derived from an EMBL/GenBank/DDBJ whole genome shotgun (WGS) entry which is preliminary data.</text>
</comment>